<evidence type="ECO:0000313" key="1">
    <source>
        <dbReference type="EMBL" id="SHE84331.1"/>
    </source>
</evidence>
<keyword evidence="1" id="KW-0489">Methyltransferase</keyword>
<keyword evidence="2" id="KW-1185">Reference proteome</keyword>
<dbReference type="GO" id="GO:0008168">
    <property type="term" value="F:methyltransferase activity"/>
    <property type="evidence" value="ECO:0007669"/>
    <property type="project" value="UniProtKB-KW"/>
</dbReference>
<dbReference type="STRING" id="288992.SAMN04488522_1011373"/>
<keyword evidence="1" id="KW-0808">Transferase</keyword>
<name>A0A1M4WSR0_9SPHI</name>
<dbReference type="GO" id="GO:0032259">
    <property type="term" value="P:methylation"/>
    <property type="evidence" value="ECO:0007669"/>
    <property type="project" value="UniProtKB-KW"/>
</dbReference>
<dbReference type="NCBIfam" id="TIGR04325">
    <property type="entry name" value="MTase_LIC12133"/>
    <property type="match status" value="1"/>
</dbReference>
<accession>A0A1M4WSR0</accession>
<evidence type="ECO:0000313" key="2">
    <source>
        <dbReference type="Proteomes" id="UP000184287"/>
    </source>
</evidence>
<sequence>MHYLIKELVPPIFHSLRWYSFKYGWKGNYGTYEEAKKHCKGYDQEHILSRIAETTKKVKNKEAAYERDGILYDQVELNFNLLNALLLVSARNNNKLTLIDFGGSLGTSYYQNISYLSHLTELNWCIIEQPNYVAAGKASFENEHVRFYPDIEACMADHPEPDMLLISSVLQYIDKPYELLKKLQSVGIPYLMLDLVGYNDKDTDRVTIQHVPPVFYGIEASYPCTFFNRKKLENQLEENYSQLFNFLSEDKKYYLQLRPFKYEGSFWELKNQ</sequence>
<dbReference type="AlphaFoldDB" id="A0A1M4WSR0"/>
<proteinExistence type="predicted"/>
<dbReference type="OrthoDB" id="118271at2"/>
<dbReference type="EMBL" id="FQUQ01000001">
    <property type="protein sequence ID" value="SHE84331.1"/>
    <property type="molecule type" value="Genomic_DNA"/>
</dbReference>
<dbReference type="InterPro" id="IPR027612">
    <property type="entry name" value="Put_MTase_LIC12133"/>
</dbReference>
<dbReference type="Proteomes" id="UP000184287">
    <property type="component" value="Unassembled WGS sequence"/>
</dbReference>
<gene>
    <name evidence="1" type="ORF">SAMN04488522_1011373</name>
</gene>
<organism evidence="1 2">
    <name type="scientific">Pedobacter caeni</name>
    <dbReference type="NCBI Taxonomy" id="288992"/>
    <lineage>
        <taxon>Bacteria</taxon>
        <taxon>Pseudomonadati</taxon>
        <taxon>Bacteroidota</taxon>
        <taxon>Sphingobacteriia</taxon>
        <taxon>Sphingobacteriales</taxon>
        <taxon>Sphingobacteriaceae</taxon>
        <taxon>Pedobacter</taxon>
    </lineage>
</organism>
<dbReference type="RefSeq" id="WP_073228991.1">
    <property type="nucleotide sequence ID" value="NZ_FQUQ01000001.1"/>
</dbReference>
<reference evidence="2" key="1">
    <citation type="submission" date="2016-11" db="EMBL/GenBank/DDBJ databases">
        <authorList>
            <person name="Varghese N."/>
            <person name="Submissions S."/>
        </authorList>
    </citation>
    <scope>NUCLEOTIDE SEQUENCE [LARGE SCALE GENOMIC DNA]</scope>
    <source>
        <strain evidence="2">DSM 16990</strain>
    </source>
</reference>
<protein>
    <submittedName>
        <fullName evidence="1">Putative methyltransferase, LIC12133 family</fullName>
    </submittedName>
</protein>